<evidence type="ECO:0008006" key="4">
    <source>
        <dbReference type="Google" id="ProtNLM"/>
    </source>
</evidence>
<dbReference type="KEGG" id="ppec:H9W90_07510"/>
<dbReference type="Pfam" id="PF12869">
    <property type="entry name" value="tRNA_anti-like"/>
    <property type="match status" value="1"/>
</dbReference>
<protein>
    <recommendedName>
        <fullName evidence="4">tRNA_anti-like</fullName>
    </recommendedName>
</protein>
<sequence>MKKKNTPFYILIFLLLIVNGYYYVMPIFKNSNSNLEKVAYDIAINSDDLVNSYLSNEEKSNQLYAGKVIEVFGFVKEVTFLNNRNTVILFSKNNTSGVICDVNISQIDKVKNLQKHQKIKVKGICKGFLKDVVLLNCYIEIYE</sequence>
<keyword evidence="1" id="KW-0812">Transmembrane</keyword>
<evidence type="ECO:0000313" key="3">
    <source>
        <dbReference type="Proteomes" id="UP000515808"/>
    </source>
</evidence>
<dbReference type="RefSeq" id="WP_187483820.1">
    <property type="nucleotide sequence ID" value="NZ_CP060695.1"/>
</dbReference>
<evidence type="ECO:0000313" key="2">
    <source>
        <dbReference type="EMBL" id="QNM86948.1"/>
    </source>
</evidence>
<keyword evidence="3" id="KW-1185">Reference proteome</keyword>
<organism evidence="2 3">
    <name type="scientific">Polaribacter pectinis</name>
    <dbReference type="NCBI Taxonomy" id="2738844"/>
    <lineage>
        <taxon>Bacteria</taxon>
        <taxon>Pseudomonadati</taxon>
        <taxon>Bacteroidota</taxon>
        <taxon>Flavobacteriia</taxon>
        <taxon>Flavobacteriales</taxon>
        <taxon>Flavobacteriaceae</taxon>
    </lineage>
</organism>
<dbReference type="InterPro" id="IPR024422">
    <property type="entry name" value="Protein_unknown_function_OB"/>
</dbReference>
<proteinExistence type="predicted"/>
<dbReference type="AlphaFoldDB" id="A0A7G9LE99"/>
<name>A0A7G9LE99_9FLAO</name>
<evidence type="ECO:0000256" key="1">
    <source>
        <dbReference type="SAM" id="Phobius"/>
    </source>
</evidence>
<keyword evidence="1" id="KW-0472">Membrane</keyword>
<keyword evidence="1" id="KW-1133">Transmembrane helix</keyword>
<gene>
    <name evidence="2" type="ORF">H9W90_07510</name>
</gene>
<dbReference type="Proteomes" id="UP000515808">
    <property type="component" value="Chromosome"/>
</dbReference>
<accession>A0A7G9LE99</accession>
<dbReference type="EMBL" id="CP060695">
    <property type="protein sequence ID" value="QNM86948.1"/>
    <property type="molecule type" value="Genomic_DNA"/>
</dbReference>
<reference evidence="2 3" key="1">
    <citation type="submission" date="2020-08" db="EMBL/GenBank/DDBJ databases">
        <title>Polaribacter sp. L12M9 isolated from gut of the Korean scallop.</title>
        <authorList>
            <person name="Jeong Y.S."/>
        </authorList>
    </citation>
    <scope>NUCLEOTIDE SEQUENCE [LARGE SCALE GENOMIC DNA]</scope>
    <source>
        <strain evidence="2 3">L12M9</strain>
    </source>
</reference>
<feature type="transmembrane region" description="Helical" evidence="1">
    <location>
        <begin position="6"/>
        <end position="24"/>
    </location>
</feature>